<proteinExistence type="predicted"/>
<protein>
    <submittedName>
        <fullName evidence="3">Ferrous iron transport protein A</fullName>
    </submittedName>
</protein>
<dbReference type="RefSeq" id="WP_262399072.1">
    <property type="nucleotide sequence ID" value="NZ_JACRTB010000003.1"/>
</dbReference>
<dbReference type="InterPro" id="IPR008988">
    <property type="entry name" value="Transcriptional_repressor_C"/>
</dbReference>
<gene>
    <name evidence="3" type="ORF">H8717_02885</name>
</gene>
<sequence>MPLAMAQTGKETVVKEIRGRDETKRFLASLGFVEGSSIVVVSEMGGSLIVNVKDTRVALSKGMAGKIMVQGGIS</sequence>
<dbReference type="SUPFAM" id="SSF50037">
    <property type="entry name" value="C-terminal domain of transcriptional repressors"/>
    <property type="match status" value="1"/>
</dbReference>
<organism evidence="3 4">
    <name type="scientific">Yanshouia hominis</name>
    <dbReference type="NCBI Taxonomy" id="2763673"/>
    <lineage>
        <taxon>Bacteria</taxon>
        <taxon>Bacillati</taxon>
        <taxon>Bacillota</taxon>
        <taxon>Clostridia</taxon>
        <taxon>Eubacteriales</taxon>
        <taxon>Oscillospiraceae</taxon>
        <taxon>Yanshouia</taxon>
    </lineage>
</organism>
<dbReference type="Gene3D" id="2.30.30.90">
    <property type="match status" value="1"/>
</dbReference>
<dbReference type="InterPro" id="IPR007167">
    <property type="entry name" value="Fe-transptr_FeoA-like"/>
</dbReference>
<dbReference type="SMART" id="SM00899">
    <property type="entry name" value="FeoA"/>
    <property type="match status" value="1"/>
</dbReference>
<name>A0ABR7NG25_9FIRM</name>
<evidence type="ECO:0000313" key="3">
    <source>
        <dbReference type="EMBL" id="MBC8575358.1"/>
    </source>
</evidence>
<dbReference type="EMBL" id="JACRTB010000003">
    <property type="protein sequence ID" value="MBC8575358.1"/>
    <property type="molecule type" value="Genomic_DNA"/>
</dbReference>
<feature type="domain" description="Ferrous iron transporter FeoA-like" evidence="2">
    <location>
        <begin position="1"/>
        <end position="71"/>
    </location>
</feature>
<dbReference type="InterPro" id="IPR038157">
    <property type="entry name" value="FeoA_core_dom"/>
</dbReference>
<dbReference type="InterPro" id="IPR053184">
    <property type="entry name" value="FeoA-like"/>
</dbReference>
<evidence type="ECO:0000256" key="1">
    <source>
        <dbReference type="ARBA" id="ARBA00023004"/>
    </source>
</evidence>
<reference evidence="3 4" key="1">
    <citation type="submission" date="2020-08" db="EMBL/GenBank/DDBJ databases">
        <title>Genome public.</title>
        <authorList>
            <person name="Liu C."/>
            <person name="Sun Q."/>
        </authorList>
    </citation>
    <scope>NUCLEOTIDE SEQUENCE [LARGE SCALE GENOMIC DNA]</scope>
    <source>
        <strain evidence="3 4">BX1</strain>
    </source>
</reference>
<dbReference type="PANTHER" id="PTHR43151:SF1">
    <property type="entry name" value="SSR2333 PROTEIN"/>
    <property type="match status" value="1"/>
</dbReference>
<evidence type="ECO:0000313" key="4">
    <source>
        <dbReference type="Proteomes" id="UP000658131"/>
    </source>
</evidence>
<dbReference type="Pfam" id="PF04023">
    <property type="entry name" value="FeoA"/>
    <property type="match status" value="1"/>
</dbReference>
<comment type="caution">
    <text evidence="3">The sequence shown here is derived from an EMBL/GenBank/DDBJ whole genome shotgun (WGS) entry which is preliminary data.</text>
</comment>
<keyword evidence="4" id="KW-1185">Reference proteome</keyword>
<keyword evidence="1" id="KW-0408">Iron</keyword>
<dbReference type="PANTHER" id="PTHR43151">
    <property type="entry name" value="FEOA FAMILY PROTEIN"/>
    <property type="match status" value="1"/>
</dbReference>
<evidence type="ECO:0000259" key="2">
    <source>
        <dbReference type="SMART" id="SM00899"/>
    </source>
</evidence>
<dbReference type="Proteomes" id="UP000658131">
    <property type="component" value="Unassembled WGS sequence"/>
</dbReference>
<accession>A0ABR7NG25</accession>